<dbReference type="InterPro" id="IPR047137">
    <property type="entry name" value="ORF3"/>
</dbReference>
<organism evidence="3 4">
    <name type="scientific">Streptacidiphilus monticola</name>
    <dbReference type="NCBI Taxonomy" id="2161674"/>
    <lineage>
        <taxon>Bacteria</taxon>
        <taxon>Bacillati</taxon>
        <taxon>Actinomycetota</taxon>
        <taxon>Actinomycetes</taxon>
        <taxon>Kitasatosporales</taxon>
        <taxon>Streptomycetaceae</taxon>
        <taxon>Streptacidiphilus</taxon>
    </lineage>
</organism>
<feature type="compositionally biased region" description="Acidic residues" evidence="1">
    <location>
        <begin position="279"/>
        <end position="290"/>
    </location>
</feature>
<dbReference type="CDD" id="cd07817">
    <property type="entry name" value="SRPBCC_8"/>
    <property type="match status" value="1"/>
</dbReference>
<protein>
    <submittedName>
        <fullName evidence="3">SRPBCC family protein</fullName>
    </submittedName>
</protein>
<accession>A0ABW1G4C5</accession>
<proteinExistence type="predicted"/>
<feature type="region of interest" description="Disordered" evidence="1">
    <location>
        <begin position="269"/>
        <end position="367"/>
    </location>
</feature>
<reference evidence="4" key="1">
    <citation type="journal article" date="2019" name="Int. J. Syst. Evol. Microbiol.">
        <title>The Global Catalogue of Microorganisms (GCM) 10K type strain sequencing project: providing services to taxonomists for standard genome sequencing and annotation.</title>
        <authorList>
            <consortium name="The Broad Institute Genomics Platform"/>
            <consortium name="The Broad Institute Genome Sequencing Center for Infectious Disease"/>
            <person name="Wu L."/>
            <person name="Ma J."/>
        </authorList>
    </citation>
    <scope>NUCLEOTIDE SEQUENCE [LARGE SCALE GENOMIC DNA]</scope>
    <source>
        <strain evidence="4">JCM 4816</strain>
    </source>
</reference>
<evidence type="ECO:0000313" key="3">
    <source>
        <dbReference type="EMBL" id="MFC5908001.1"/>
    </source>
</evidence>
<dbReference type="Pfam" id="PF03364">
    <property type="entry name" value="Polyketide_cyc"/>
    <property type="match status" value="1"/>
</dbReference>
<dbReference type="InterPro" id="IPR005031">
    <property type="entry name" value="COQ10_START"/>
</dbReference>
<gene>
    <name evidence="3" type="ORF">ACFP3V_12355</name>
</gene>
<feature type="domain" description="Coenzyme Q-binding protein COQ10 START" evidence="2">
    <location>
        <begin position="133"/>
        <end position="251"/>
    </location>
</feature>
<keyword evidence="4" id="KW-1185">Reference proteome</keyword>
<comment type="caution">
    <text evidence="3">The sequence shown here is derived from an EMBL/GenBank/DDBJ whole genome shotgun (WGS) entry which is preliminary data.</text>
</comment>
<sequence length="367" mass="41424">MTDRKAPTGALDRVREQVQGNPATSRLWEELEHYLEARAEHAVTDVGDRLGRAANRLAQPGSGGDLFSAVGRKLGEGASPGKMALQFGASRVKDATTKAVKSLGGKGGDDGGGGGNGKAAAPKVLTIIEDIDVGVPVREAYNQWTQFEEFGRFAKGVVSVEQQDDTATEWRVKVAKAQRSWRAKITEQVPDEKIAWTSEGDKGTTRGVVTFHELDENLTRVLLVIEYSPKGFIEKTGRLFRSQGRRIRLDLKRYRAFLMMRGEATGAWRGRIHEGRPTDEEDEQSGEQGDEETRYGDEEDEEEEPYDEEEEPYEDEEEDEEEDDRDRDAEDEEEDGYDDEYEEEDEEDEEEEPGQEERPRRRSTARR</sequence>
<dbReference type="PANTHER" id="PTHR33824:SF7">
    <property type="entry name" value="POLYKETIDE CYCLASE_DEHYDRASE AND LIPID TRANSPORT SUPERFAMILY PROTEIN"/>
    <property type="match status" value="1"/>
</dbReference>
<dbReference type="Proteomes" id="UP001596174">
    <property type="component" value="Unassembled WGS sequence"/>
</dbReference>
<evidence type="ECO:0000259" key="2">
    <source>
        <dbReference type="Pfam" id="PF03364"/>
    </source>
</evidence>
<dbReference type="RefSeq" id="WP_380582983.1">
    <property type="nucleotide sequence ID" value="NZ_JBHSQJ010000047.1"/>
</dbReference>
<dbReference type="InterPro" id="IPR023393">
    <property type="entry name" value="START-like_dom_sf"/>
</dbReference>
<evidence type="ECO:0000313" key="4">
    <source>
        <dbReference type="Proteomes" id="UP001596174"/>
    </source>
</evidence>
<name>A0ABW1G4C5_9ACTN</name>
<dbReference type="SUPFAM" id="SSF55961">
    <property type="entry name" value="Bet v1-like"/>
    <property type="match status" value="1"/>
</dbReference>
<dbReference type="EMBL" id="JBHSQJ010000047">
    <property type="protein sequence ID" value="MFC5908001.1"/>
    <property type="molecule type" value="Genomic_DNA"/>
</dbReference>
<dbReference type="PANTHER" id="PTHR33824">
    <property type="entry name" value="POLYKETIDE CYCLASE/DEHYDRASE AND LIPID TRANSPORT SUPERFAMILY PROTEIN"/>
    <property type="match status" value="1"/>
</dbReference>
<dbReference type="Gene3D" id="3.30.530.20">
    <property type="match status" value="1"/>
</dbReference>
<feature type="compositionally biased region" description="Acidic residues" evidence="1">
    <location>
        <begin position="297"/>
        <end position="354"/>
    </location>
</feature>
<evidence type="ECO:0000256" key="1">
    <source>
        <dbReference type="SAM" id="MobiDB-lite"/>
    </source>
</evidence>